<feature type="region of interest" description="Disordered" evidence="3">
    <location>
        <begin position="1118"/>
        <end position="1188"/>
    </location>
</feature>
<evidence type="ECO:0000313" key="7">
    <source>
        <dbReference type="Proteomes" id="UP000594262"/>
    </source>
</evidence>
<dbReference type="Gene3D" id="1.20.58.2220">
    <property type="entry name" value="Formin, FH2 domain"/>
    <property type="match status" value="1"/>
</dbReference>
<feature type="domain" description="GBD/FH3" evidence="4">
    <location>
        <begin position="187"/>
        <end position="585"/>
    </location>
</feature>
<dbReference type="InterPro" id="IPR043592">
    <property type="entry name" value="FMNL_animal"/>
</dbReference>
<dbReference type="Proteomes" id="UP000594262">
    <property type="component" value="Unplaced"/>
</dbReference>
<comment type="similarity">
    <text evidence="1">Belongs to the formin homology family.</text>
</comment>
<dbReference type="PANTHER" id="PTHR45857:SF4">
    <property type="entry name" value="FORMIN-LIKE PROTEIN"/>
    <property type="match status" value="1"/>
</dbReference>
<protein>
    <submittedName>
        <fullName evidence="6">Uncharacterized protein</fullName>
    </submittedName>
</protein>
<dbReference type="GO" id="GO:0016477">
    <property type="term" value="P:cell migration"/>
    <property type="evidence" value="ECO:0007669"/>
    <property type="project" value="TreeGrafter"/>
</dbReference>
<feature type="coiled-coil region" evidence="2">
    <location>
        <begin position="992"/>
        <end position="1023"/>
    </location>
</feature>
<feature type="region of interest" description="Disordered" evidence="3">
    <location>
        <begin position="55"/>
        <end position="114"/>
    </location>
</feature>
<reference evidence="6" key="1">
    <citation type="submission" date="2021-01" db="UniProtKB">
        <authorList>
            <consortium name="EnsemblMetazoa"/>
        </authorList>
    </citation>
    <scope>IDENTIFICATION</scope>
</reference>
<dbReference type="InterPro" id="IPR014768">
    <property type="entry name" value="GBD/FH3_dom"/>
</dbReference>
<dbReference type="Pfam" id="PF02181">
    <property type="entry name" value="FH2"/>
    <property type="match status" value="1"/>
</dbReference>
<feature type="region of interest" description="Disordered" evidence="3">
    <location>
        <begin position="583"/>
        <end position="641"/>
    </location>
</feature>
<evidence type="ECO:0000259" key="4">
    <source>
        <dbReference type="PROSITE" id="PS51232"/>
    </source>
</evidence>
<proteinExistence type="inferred from homology"/>
<evidence type="ECO:0000256" key="1">
    <source>
        <dbReference type="ARBA" id="ARBA00023449"/>
    </source>
</evidence>
<keyword evidence="7" id="KW-1185">Reference proteome</keyword>
<dbReference type="InterPro" id="IPR010473">
    <property type="entry name" value="GTPase-bd"/>
</dbReference>
<dbReference type="AlphaFoldDB" id="A0A7M5X8A9"/>
<dbReference type="GO" id="GO:0005829">
    <property type="term" value="C:cytosol"/>
    <property type="evidence" value="ECO:0007669"/>
    <property type="project" value="TreeGrafter"/>
</dbReference>
<dbReference type="SUPFAM" id="SSF101447">
    <property type="entry name" value="Formin homology 2 domain (FH2 domain)"/>
    <property type="match status" value="1"/>
</dbReference>
<sequence length="1188" mass="136095">MLKFVCTKTYRAYRSVDEPNENNDEIDETDSGYQSLKPFSRRSLSYDNIHDFVTEQDKKTDKMSPTKHDYDMNTPELETENSDKLQDKNSLPNIQNKKSGSSKNDNFTEPRNAFSDDEDLTRVIDDCSPRNYERRVFEYLKEDVDALSTVNYPISRHLSYDVNMPGNYNTIHSGSISSHQLKTLKHMVSLFKPKIAGNPLEAQEEHGFRESVREGRHSVQFYMNQLCRHLDPQLRTKSPSKKLLKGLISIESLLTSLEVDLRSNPNATWLREFIDEPNCGHVVLLRFLKYLQDHSSPVAMANSLERANNYKNKKTDALLSREPNEEHLCLLCLKAIVRNKYGFHKVLSAPRSLATMTYCLRLSNVKTKIAVLRILSEACDHGGGFDKALQAFEDYKQIKKERYRFESLVHSVILKGKQSTPTYQEVVVHFFNALLSNAPSLNQRVFHQQELEQAGFTAERVEQTLEGLSSEGIYDELSKWRNNYIDVSTTLDEFVSMKSRSTMLRDEVDLLQGKVEQFQRERNTLQTEKTELEQKVEEYKLRSSELHSRIEDIKRQHKDDKQNATMTLAIEDAVDEILRSKSPINSPQAETPPSPALPPPAPPPPPPPPPPMLPGMPGAPPPPPLPNSPRDKVDGPTFTKSSAKLPLLHWQTISRPTENSIFTQLSTDSMEKKLNFEEIDNLFQIKATPVSTNSSKNKSLHRDAVLQKLTNQVTILNSNKARNLLIARKRINLPENELQTVLDKLDIVQLPPECAELLVKFTPTPDERAALSKNQDYEQLAEAEKFMVQLMKVERLESKLNTMVFMGNFDEIFRSVVPQIEAVISASVSIATSDKLKKFLELILAVGNYINGSRKGFTKGFKLESLIKLDEVKSNGQKKISLLQYLVTIARSRFPDLHTFHEEIDVAPTLNISMETLRGDVQQLRKGLDITKNEREKQPDNYALHNFYNRSIVKVQQVSERHRKMEDQYKEVCALFCENPKTTEPSEFFNSFHKFIQAYKNAEKELERQLNEEQSVKKAKRIKAQDDKIRKSHAANARMAAEVVRRRHSEVVDQNDNFMMMKSRPMSSALSLQISKHDRLSSSYPRSTSMEQLLDKCDGNELLNNPIFKRTSKLFSESDPDILDDRKGQKMSGNDIDDPDDRERSATLPVRNRQTKEEVFRPRSFQIESPASPVRPLNGHFLAPPVDL</sequence>
<organism evidence="6 7">
    <name type="scientific">Clytia hemisphaerica</name>
    <dbReference type="NCBI Taxonomy" id="252671"/>
    <lineage>
        <taxon>Eukaryota</taxon>
        <taxon>Metazoa</taxon>
        <taxon>Cnidaria</taxon>
        <taxon>Hydrozoa</taxon>
        <taxon>Hydroidolina</taxon>
        <taxon>Leptothecata</taxon>
        <taxon>Obeliida</taxon>
        <taxon>Clytiidae</taxon>
        <taxon>Clytia</taxon>
    </lineage>
</organism>
<dbReference type="InterPro" id="IPR011989">
    <property type="entry name" value="ARM-like"/>
</dbReference>
<feature type="domain" description="FH2" evidence="5">
    <location>
        <begin position="635"/>
        <end position="1025"/>
    </location>
</feature>
<name>A0A7M5X8A9_9CNID</name>
<dbReference type="SUPFAM" id="SSF48371">
    <property type="entry name" value="ARM repeat"/>
    <property type="match status" value="1"/>
</dbReference>
<dbReference type="GO" id="GO:0030866">
    <property type="term" value="P:cortical actin cytoskeleton organization"/>
    <property type="evidence" value="ECO:0007669"/>
    <property type="project" value="TreeGrafter"/>
</dbReference>
<dbReference type="OrthoDB" id="1668162at2759"/>
<evidence type="ECO:0000256" key="2">
    <source>
        <dbReference type="SAM" id="Coils"/>
    </source>
</evidence>
<dbReference type="GO" id="GO:0008360">
    <property type="term" value="P:regulation of cell shape"/>
    <property type="evidence" value="ECO:0007669"/>
    <property type="project" value="TreeGrafter"/>
</dbReference>
<evidence type="ECO:0000313" key="6">
    <source>
        <dbReference type="EnsemblMetazoa" id="CLYHEMP019064.2"/>
    </source>
</evidence>
<feature type="compositionally biased region" description="Acidic residues" evidence="3">
    <location>
        <begin position="18"/>
        <end position="30"/>
    </location>
</feature>
<dbReference type="InterPro" id="IPR042201">
    <property type="entry name" value="FH2_Formin_sf"/>
</dbReference>
<dbReference type="PROSITE" id="PS51232">
    <property type="entry name" value="GBD_FH3"/>
    <property type="match status" value="1"/>
</dbReference>
<dbReference type="InterPro" id="IPR015425">
    <property type="entry name" value="FH2_Formin"/>
</dbReference>
<dbReference type="InterPro" id="IPR016024">
    <property type="entry name" value="ARM-type_fold"/>
</dbReference>
<feature type="region of interest" description="Disordered" evidence="3">
    <location>
        <begin position="18"/>
        <end position="39"/>
    </location>
</feature>
<dbReference type="PROSITE" id="PS51444">
    <property type="entry name" value="FH2"/>
    <property type="match status" value="1"/>
</dbReference>
<dbReference type="EnsemblMetazoa" id="CLYHEMT019064.2">
    <property type="protein sequence ID" value="CLYHEMP019064.2"/>
    <property type="gene ID" value="CLYHEMG019064"/>
</dbReference>
<dbReference type="GO" id="GO:0051015">
    <property type="term" value="F:actin filament binding"/>
    <property type="evidence" value="ECO:0007669"/>
    <property type="project" value="TreeGrafter"/>
</dbReference>
<dbReference type="GeneID" id="136816051"/>
<evidence type="ECO:0000256" key="3">
    <source>
        <dbReference type="SAM" id="MobiDB-lite"/>
    </source>
</evidence>
<feature type="compositionally biased region" description="Basic and acidic residues" evidence="3">
    <location>
        <begin position="55"/>
        <end position="71"/>
    </location>
</feature>
<dbReference type="SMART" id="SM01140">
    <property type="entry name" value="Drf_GBD"/>
    <property type="match status" value="1"/>
</dbReference>
<feature type="compositionally biased region" description="Pro residues" evidence="3">
    <location>
        <begin position="590"/>
        <end position="627"/>
    </location>
</feature>
<dbReference type="GO" id="GO:0031267">
    <property type="term" value="F:small GTPase binding"/>
    <property type="evidence" value="ECO:0007669"/>
    <property type="project" value="InterPro"/>
</dbReference>
<evidence type="ECO:0000259" key="5">
    <source>
        <dbReference type="PROSITE" id="PS51444"/>
    </source>
</evidence>
<dbReference type="SMART" id="SM00498">
    <property type="entry name" value="FH2"/>
    <property type="match status" value="1"/>
</dbReference>
<dbReference type="InterPro" id="IPR010472">
    <property type="entry name" value="FH3_dom"/>
</dbReference>
<dbReference type="PANTHER" id="PTHR45857">
    <property type="entry name" value="FORMIN-LIKE PROTEIN"/>
    <property type="match status" value="1"/>
</dbReference>
<dbReference type="Gene3D" id="1.25.10.10">
    <property type="entry name" value="Leucine-rich Repeat Variant"/>
    <property type="match status" value="1"/>
</dbReference>
<feature type="compositionally biased region" description="Polar residues" evidence="3">
    <location>
        <begin position="88"/>
        <end position="109"/>
    </location>
</feature>
<accession>A0A7M5X8A9</accession>
<dbReference type="SMART" id="SM01139">
    <property type="entry name" value="Drf_FH3"/>
    <property type="match status" value="1"/>
</dbReference>
<feature type="coiled-coil region" evidence="2">
    <location>
        <begin position="501"/>
        <end position="556"/>
    </location>
</feature>
<dbReference type="RefSeq" id="XP_066928584.1">
    <property type="nucleotide sequence ID" value="XM_067072483.1"/>
</dbReference>
<keyword evidence="2" id="KW-0175">Coiled coil</keyword>
<dbReference type="Pfam" id="PF06371">
    <property type="entry name" value="Drf_GBD"/>
    <property type="match status" value="1"/>
</dbReference>